<dbReference type="AlphaFoldDB" id="A0A6J2X046"/>
<dbReference type="SUPFAM" id="SSF56854">
    <property type="entry name" value="Bcl-2 inhibitors of programmed cell death"/>
    <property type="match status" value="1"/>
</dbReference>
<feature type="region of interest" description="Disordered" evidence="3">
    <location>
        <begin position="28"/>
        <end position="48"/>
    </location>
</feature>
<dbReference type="InterPro" id="IPR036834">
    <property type="entry name" value="Bcl-2-like_sf"/>
</dbReference>
<dbReference type="PANTHER" id="PTHR11256:SF42">
    <property type="entry name" value="APOPTOSIS REGULATOR BAX"/>
    <property type="match status" value="1"/>
</dbReference>
<dbReference type="GO" id="GO:0008630">
    <property type="term" value="P:intrinsic apoptotic signaling pathway in response to DNA damage"/>
    <property type="evidence" value="ECO:0007669"/>
    <property type="project" value="TreeGrafter"/>
</dbReference>
<dbReference type="PANTHER" id="PTHR11256">
    <property type="entry name" value="BCL-2 RELATED"/>
    <property type="match status" value="1"/>
</dbReference>
<keyword evidence="4" id="KW-0472">Membrane</keyword>
<dbReference type="InterPro" id="IPR002475">
    <property type="entry name" value="Bcl2-like"/>
</dbReference>
<dbReference type="Pfam" id="PF00452">
    <property type="entry name" value="Bcl-2"/>
    <property type="match status" value="1"/>
</dbReference>
<dbReference type="GO" id="GO:0042981">
    <property type="term" value="P:regulation of apoptotic process"/>
    <property type="evidence" value="ECO:0007669"/>
    <property type="project" value="InterPro"/>
</dbReference>
<evidence type="ECO:0000256" key="2">
    <source>
        <dbReference type="ARBA" id="ARBA00022703"/>
    </source>
</evidence>
<dbReference type="GeneID" id="115829877"/>
<keyword evidence="2" id="KW-0053">Apoptosis</keyword>
<proteinExistence type="inferred from homology"/>
<dbReference type="GO" id="GO:0097192">
    <property type="term" value="P:extrinsic apoptotic signaling pathway in absence of ligand"/>
    <property type="evidence" value="ECO:0007669"/>
    <property type="project" value="TreeGrafter"/>
</dbReference>
<organism evidence="6 7">
    <name type="scientific">Chanos chanos</name>
    <name type="common">Milkfish</name>
    <name type="synonym">Mugil chanos</name>
    <dbReference type="NCBI Taxonomy" id="29144"/>
    <lineage>
        <taxon>Eukaryota</taxon>
        <taxon>Metazoa</taxon>
        <taxon>Chordata</taxon>
        <taxon>Craniata</taxon>
        <taxon>Vertebrata</taxon>
        <taxon>Euteleostomi</taxon>
        <taxon>Actinopterygii</taxon>
        <taxon>Neopterygii</taxon>
        <taxon>Teleostei</taxon>
        <taxon>Ostariophysi</taxon>
        <taxon>Gonorynchiformes</taxon>
        <taxon>Chanidae</taxon>
        <taxon>Chanos</taxon>
    </lineage>
</organism>
<dbReference type="GO" id="GO:0005741">
    <property type="term" value="C:mitochondrial outer membrane"/>
    <property type="evidence" value="ECO:0007669"/>
    <property type="project" value="TreeGrafter"/>
</dbReference>
<feature type="domain" description="Bcl-2 Bcl-2 homology region 1-3" evidence="5">
    <location>
        <begin position="60"/>
        <end position="154"/>
    </location>
</feature>
<name>A0A6J2X046_CHACN</name>
<dbReference type="Gene3D" id="1.10.437.10">
    <property type="entry name" value="Blc2-like"/>
    <property type="match status" value="1"/>
</dbReference>
<sequence length="205" mass="23081">MESDGTPEDQIGEAVLTDVVRGKVEEVTEQQHAAPVLLPDSQSPRNTQDQKLVHQLGQTIMIIGDKLDQDTEFNAMIDGLGRVADKKSFTKLVQEVFRDDQINWGRIVVLFYSVGKLAAMMARDNFPMIDGIISLTMDFFRRKLLDWIRNVGGWITCISEVTQFSLERFSMSSFNSICRFSGVIGIFITGVLVGAFIVWRLNKNS</sequence>
<accession>A0A6J2X046</accession>
<dbReference type="PROSITE" id="PS50062">
    <property type="entry name" value="BCL2_FAMILY"/>
    <property type="match status" value="1"/>
</dbReference>
<dbReference type="OrthoDB" id="8856583at2759"/>
<dbReference type="RefSeq" id="XP_030649909.1">
    <property type="nucleotide sequence ID" value="XM_030794049.1"/>
</dbReference>
<dbReference type="SMART" id="SM00337">
    <property type="entry name" value="BCL"/>
    <property type="match status" value="1"/>
</dbReference>
<dbReference type="GO" id="GO:0051400">
    <property type="term" value="F:BH domain binding"/>
    <property type="evidence" value="ECO:0007669"/>
    <property type="project" value="TreeGrafter"/>
</dbReference>
<evidence type="ECO:0000313" key="7">
    <source>
        <dbReference type="RefSeq" id="XP_030649909.1"/>
    </source>
</evidence>
<evidence type="ECO:0000259" key="5">
    <source>
        <dbReference type="SMART" id="SM00337"/>
    </source>
</evidence>
<evidence type="ECO:0000313" key="6">
    <source>
        <dbReference type="Proteomes" id="UP000504632"/>
    </source>
</evidence>
<dbReference type="InterPro" id="IPR026298">
    <property type="entry name" value="Bcl-2_fam"/>
</dbReference>
<keyword evidence="4" id="KW-1133">Transmembrane helix</keyword>
<gene>
    <name evidence="7" type="primary">LOC115829877</name>
</gene>
<dbReference type="GO" id="GO:0008053">
    <property type="term" value="P:mitochondrial fusion"/>
    <property type="evidence" value="ECO:0007669"/>
    <property type="project" value="TreeGrafter"/>
</dbReference>
<comment type="similarity">
    <text evidence="1">Belongs to the Bcl-2 family.</text>
</comment>
<keyword evidence="4" id="KW-0812">Transmembrane</keyword>
<dbReference type="Proteomes" id="UP000504632">
    <property type="component" value="Chromosome 16"/>
</dbReference>
<dbReference type="PRINTS" id="PR01862">
    <property type="entry name" value="BCL2FAMILY"/>
</dbReference>
<evidence type="ECO:0000256" key="1">
    <source>
        <dbReference type="ARBA" id="ARBA00009458"/>
    </source>
</evidence>
<dbReference type="GO" id="GO:0001836">
    <property type="term" value="P:release of cytochrome c from mitochondria"/>
    <property type="evidence" value="ECO:0007669"/>
    <property type="project" value="TreeGrafter"/>
</dbReference>
<evidence type="ECO:0000256" key="4">
    <source>
        <dbReference type="SAM" id="Phobius"/>
    </source>
</evidence>
<evidence type="ECO:0000256" key="3">
    <source>
        <dbReference type="SAM" id="MobiDB-lite"/>
    </source>
</evidence>
<dbReference type="GO" id="GO:0015267">
    <property type="term" value="F:channel activity"/>
    <property type="evidence" value="ECO:0007669"/>
    <property type="project" value="TreeGrafter"/>
</dbReference>
<dbReference type="CDD" id="cd06845">
    <property type="entry name" value="Bcl-2_like"/>
    <property type="match status" value="1"/>
</dbReference>
<feature type="transmembrane region" description="Helical" evidence="4">
    <location>
        <begin position="180"/>
        <end position="199"/>
    </location>
</feature>
<protein>
    <submittedName>
        <fullName evidence="7">Apoptosis regulator BAX-like</fullName>
    </submittedName>
</protein>
<reference evidence="7" key="1">
    <citation type="submission" date="2025-08" db="UniProtKB">
        <authorList>
            <consortium name="RefSeq"/>
        </authorList>
    </citation>
    <scope>IDENTIFICATION</scope>
</reference>
<dbReference type="InterPro" id="IPR046371">
    <property type="entry name" value="Bcl-2_BH1-3"/>
</dbReference>
<dbReference type="InParanoid" id="A0A6J2X046"/>
<keyword evidence="6" id="KW-1185">Reference proteome</keyword>